<dbReference type="EMBL" id="JBHSDS010000007">
    <property type="protein sequence ID" value="MFC4359068.1"/>
    <property type="molecule type" value="Genomic_DNA"/>
</dbReference>
<dbReference type="InterPro" id="IPR010819">
    <property type="entry name" value="AGE/CE"/>
</dbReference>
<dbReference type="GO" id="GO:0016853">
    <property type="term" value="F:isomerase activity"/>
    <property type="evidence" value="ECO:0007669"/>
    <property type="project" value="UniProtKB-KW"/>
</dbReference>
<accession>A0ABD5PEB7</accession>
<dbReference type="SUPFAM" id="SSF48208">
    <property type="entry name" value="Six-hairpin glycosidases"/>
    <property type="match status" value="1"/>
</dbReference>
<dbReference type="Proteomes" id="UP001595921">
    <property type="component" value="Unassembled WGS sequence"/>
</dbReference>
<sequence length="407" mass="45745">MTERTLDDEKVAHDDSGALRRRIGRILDFYYPDCIDSERGGYVAQFDERTGAVYDSGPRHLVATCRFAANFSLAARLGIETDEGGPGEWREAAAHGLEFLESAHRDPERGGYHWLLDGTEPVDERRSPYGHAFVLLAYARATEAGVDGVESRLHEVADLVEERFVEEDHGLLRSELDADWEPVEPYRGQNANMHGCEAFLAAYEATGRDRYLDRALGVARGITVDLAAETDGLLWEHFTAEWSHDMGYNEDDPAHQFRPWGYQPGHHLEWAKLLPGLARHRDADWLLSRAEELFEAAVETGWDEEYGGFYYTVDADGEPVVDDKYGWPVAEGIGAAAALAAATGDDRYREWYDRQWEYAADHLVNDAGNWYSKLTRENEYVDTSGGPAVEPGYHPIGACYEGLRAFD</sequence>
<comment type="similarity">
    <text evidence="1">Belongs to the N-acylglucosamine 2-epimerase family.</text>
</comment>
<dbReference type="InterPro" id="IPR012341">
    <property type="entry name" value="6hp_glycosidase-like_sf"/>
</dbReference>
<keyword evidence="2" id="KW-0413">Isomerase</keyword>
<gene>
    <name evidence="3" type="ORF">ACFO0N_14050</name>
</gene>
<dbReference type="RefSeq" id="WP_267620151.1">
    <property type="nucleotide sequence ID" value="NZ_JAODIW010000004.1"/>
</dbReference>
<dbReference type="PANTHER" id="PTHR15108">
    <property type="entry name" value="N-ACYLGLUCOSAMINE-2-EPIMERASE"/>
    <property type="match status" value="1"/>
</dbReference>
<organism evidence="3 4">
    <name type="scientific">Halobium salinum</name>
    <dbReference type="NCBI Taxonomy" id="1364940"/>
    <lineage>
        <taxon>Archaea</taxon>
        <taxon>Methanobacteriati</taxon>
        <taxon>Methanobacteriota</taxon>
        <taxon>Stenosarchaea group</taxon>
        <taxon>Halobacteria</taxon>
        <taxon>Halobacteriales</taxon>
        <taxon>Haloferacaceae</taxon>
        <taxon>Halobium</taxon>
    </lineage>
</organism>
<dbReference type="Pfam" id="PF07221">
    <property type="entry name" value="GlcNAc_2-epim"/>
    <property type="match status" value="1"/>
</dbReference>
<evidence type="ECO:0000256" key="1">
    <source>
        <dbReference type="ARBA" id="ARBA00008558"/>
    </source>
</evidence>
<proteinExistence type="inferred from homology"/>
<dbReference type="AlphaFoldDB" id="A0ABD5PEB7"/>
<comment type="caution">
    <text evidence="3">The sequence shown here is derived from an EMBL/GenBank/DDBJ whole genome shotgun (WGS) entry which is preliminary data.</text>
</comment>
<protein>
    <submittedName>
        <fullName evidence="3">AGE family epimerase/isomerase</fullName>
    </submittedName>
</protein>
<name>A0ABD5PEB7_9EURY</name>
<evidence type="ECO:0000313" key="4">
    <source>
        <dbReference type="Proteomes" id="UP001595921"/>
    </source>
</evidence>
<keyword evidence="4" id="KW-1185">Reference proteome</keyword>
<reference evidence="3 4" key="1">
    <citation type="journal article" date="2019" name="Int. J. Syst. Evol. Microbiol.">
        <title>The Global Catalogue of Microorganisms (GCM) 10K type strain sequencing project: providing services to taxonomists for standard genome sequencing and annotation.</title>
        <authorList>
            <consortium name="The Broad Institute Genomics Platform"/>
            <consortium name="The Broad Institute Genome Sequencing Center for Infectious Disease"/>
            <person name="Wu L."/>
            <person name="Ma J."/>
        </authorList>
    </citation>
    <scope>NUCLEOTIDE SEQUENCE [LARGE SCALE GENOMIC DNA]</scope>
    <source>
        <strain evidence="3 4">CGMCC 1.12553</strain>
    </source>
</reference>
<evidence type="ECO:0000313" key="3">
    <source>
        <dbReference type="EMBL" id="MFC4359068.1"/>
    </source>
</evidence>
<dbReference type="Gene3D" id="1.50.10.10">
    <property type="match status" value="1"/>
</dbReference>
<evidence type="ECO:0000256" key="2">
    <source>
        <dbReference type="ARBA" id="ARBA00023235"/>
    </source>
</evidence>
<dbReference type="InterPro" id="IPR008928">
    <property type="entry name" value="6-hairpin_glycosidase_sf"/>
</dbReference>